<accession>A0AAW9FJL7</accession>
<sequence length="361" mass="39511">MGEQGYKVGDWVRVKDNRGAPRDYKVGDVCQVTKIEDDIVRCGEAGMFDYRFEPWQPRVGERVRVVRAELSQKSSCIGREFAVTKEAYKVGNGVQTWGGDYAGGYVWRADELEPILSTATPEQPTTLKIEAGKFYKTRDGRKVGPMASAGSKIYGAEGRQWQCNGSYWNGVGGKEQNDLIAEWIDEPVAKPKPSNDNAQPKFKVGDRVTAKHDSQLGMISKGDLGTVKSVGGGHLRVNFDNGREDGWQVENFDLVTSPTTATIVALIENGQPKPSSTPHVHTSTGAAEKEAKRLAAKYKGQQFGVFTLTTTHEEAAPVYGHKWQNLAALGLKIDAIKELRGITGMGLKPAKDAVEYFLDAA</sequence>
<dbReference type="AlphaFoldDB" id="A0AAW9FJL7"/>
<reference evidence="1" key="1">
    <citation type="journal article" date="2023" name="Phytobiomes J">
        <title>Deciphering the key players within the bacterial microbiota associated with aerial crown gall tumors on rhododendron: Insights into the gallobiome.</title>
        <authorList>
            <person name="Kuzmanovic N."/>
            <person name="Nesme J."/>
            <person name="Wolf J."/>
            <person name="Neumann-Schaal M."/>
            <person name="Petersen J."/>
            <person name="Fernandez-Gnecco G."/>
            <person name="Sproeer C."/>
            <person name="Bunk B."/>
            <person name="Overmann J."/>
            <person name="Sorensen S.J."/>
            <person name="Idczak E."/>
            <person name="Smalla K."/>
        </authorList>
    </citation>
    <scope>NUCLEOTIDE SEQUENCE</scope>
    <source>
        <strain evidence="1">Rho-11.1</strain>
    </source>
</reference>
<dbReference type="RefSeq" id="WP_320203730.1">
    <property type="nucleotide sequence ID" value="NZ_CP192781.1"/>
</dbReference>
<proteinExistence type="predicted"/>
<dbReference type="Gene3D" id="3.30.1390.10">
    <property type="match status" value="1"/>
</dbReference>
<organism evidence="1">
    <name type="scientific">Agrobacterium rosae</name>
    <dbReference type="NCBI Taxonomy" id="1972867"/>
    <lineage>
        <taxon>Bacteria</taxon>
        <taxon>Pseudomonadati</taxon>
        <taxon>Pseudomonadota</taxon>
        <taxon>Alphaproteobacteria</taxon>
        <taxon>Hyphomicrobiales</taxon>
        <taxon>Rhizobiaceae</taxon>
        <taxon>Rhizobium/Agrobacterium group</taxon>
        <taxon>Agrobacterium</taxon>
    </lineage>
</organism>
<protein>
    <submittedName>
        <fullName evidence="1">Uncharacterized protein</fullName>
    </submittedName>
</protein>
<comment type="caution">
    <text evidence="1">The sequence shown here is derived from an EMBL/GenBank/DDBJ whole genome shotgun (WGS) entry which is preliminary data.</text>
</comment>
<gene>
    <name evidence="1" type="ORF">RMR22_25580</name>
</gene>
<name>A0AAW9FJL7_9HYPH</name>
<evidence type="ECO:0000313" key="1">
    <source>
        <dbReference type="EMBL" id="MDX8305614.1"/>
    </source>
</evidence>
<dbReference type="EMBL" id="JAVRAF010000023">
    <property type="protein sequence ID" value="MDX8305614.1"/>
    <property type="molecule type" value="Genomic_DNA"/>
</dbReference>
<dbReference type="InterPro" id="IPR014719">
    <property type="entry name" value="Ribosomal_bL12_C/ClpS-like"/>
</dbReference>